<dbReference type="InterPro" id="IPR000182">
    <property type="entry name" value="GNAT_dom"/>
</dbReference>
<accession>A0AAP9J2J2</accession>
<evidence type="ECO:0000259" key="3">
    <source>
        <dbReference type="PROSITE" id="PS51186"/>
    </source>
</evidence>
<evidence type="ECO:0000313" key="4">
    <source>
        <dbReference type="EMBL" id="MCY9608557.1"/>
    </source>
</evidence>
<dbReference type="RefSeq" id="WP_087442876.1">
    <property type="nucleotide sequence ID" value="NZ_CABMNB010000028.1"/>
</dbReference>
<dbReference type="Proteomes" id="UP000315377">
    <property type="component" value="Chromosome"/>
</dbReference>
<keyword evidence="1" id="KW-0808">Transferase</keyword>
<reference evidence="4 7" key="2">
    <citation type="submission" date="2022-05" db="EMBL/GenBank/DDBJ databases">
        <title>Genome Sequencing of Bee-Associated Microbes.</title>
        <authorList>
            <person name="Dunlap C."/>
        </authorList>
    </citation>
    <scope>NUCLEOTIDE SEQUENCE [LARGE SCALE GENOMIC DNA]</scope>
    <source>
        <strain evidence="4 7">NRRL B-14613</strain>
    </source>
</reference>
<dbReference type="EMBL" id="CP041405">
    <property type="protein sequence ID" value="QDM45564.1"/>
    <property type="molecule type" value="Genomic_DNA"/>
</dbReference>
<dbReference type="EMBL" id="JAMDMM010000028">
    <property type="protein sequence ID" value="MCY9608557.1"/>
    <property type="molecule type" value="Genomic_DNA"/>
</dbReference>
<dbReference type="Gene3D" id="3.40.630.30">
    <property type="match status" value="1"/>
</dbReference>
<feature type="domain" description="N-acetyltransferase" evidence="3">
    <location>
        <begin position="3"/>
        <end position="141"/>
    </location>
</feature>
<keyword evidence="2" id="KW-0012">Acyltransferase</keyword>
<name>A0AAP9J2J2_PANTH</name>
<dbReference type="GO" id="GO:0016747">
    <property type="term" value="F:acyltransferase activity, transferring groups other than amino-acyl groups"/>
    <property type="evidence" value="ECO:0007669"/>
    <property type="project" value="InterPro"/>
</dbReference>
<evidence type="ECO:0000313" key="6">
    <source>
        <dbReference type="Proteomes" id="UP000315377"/>
    </source>
</evidence>
<dbReference type="InterPro" id="IPR050832">
    <property type="entry name" value="Bact_Acetyltransf"/>
</dbReference>
<organism evidence="5 6">
    <name type="scientific">Paenibacillus thiaminolyticus</name>
    <name type="common">Bacillus thiaminolyticus</name>
    <dbReference type="NCBI Taxonomy" id="49283"/>
    <lineage>
        <taxon>Bacteria</taxon>
        <taxon>Bacillati</taxon>
        <taxon>Bacillota</taxon>
        <taxon>Bacilli</taxon>
        <taxon>Bacillales</taxon>
        <taxon>Paenibacillaceae</taxon>
        <taxon>Paenibacillus</taxon>
    </lineage>
</organism>
<protein>
    <submittedName>
        <fullName evidence="5">GNAT family N-acetyltransferase</fullName>
    </submittedName>
</protein>
<dbReference type="CDD" id="cd04301">
    <property type="entry name" value="NAT_SF"/>
    <property type="match status" value="1"/>
</dbReference>
<keyword evidence="7" id="KW-1185">Reference proteome</keyword>
<dbReference type="Pfam" id="PF00583">
    <property type="entry name" value="Acetyltransf_1"/>
    <property type="match status" value="1"/>
</dbReference>
<evidence type="ECO:0000313" key="7">
    <source>
        <dbReference type="Proteomes" id="UP001209276"/>
    </source>
</evidence>
<dbReference type="InterPro" id="IPR016181">
    <property type="entry name" value="Acyl_CoA_acyltransferase"/>
</dbReference>
<evidence type="ECO:0000256" key="1">
    <source>
        <dbReference type="ARBA" id="ARBA00022679"/>
    </source>
</evidence>
<dbReference type="Proteomes" id="UP001209276">
    <property type="component" value="Unassembled WGS sequence"/>
</dbReference>
<gene>
    <name evidence="5" type="ORF">FLT43_20345</name>
    <name evidence="4" type="ORF">M5W83_15535</name>
</gene>
<dbReference type="PROSITE" id="PS51186">
    <property type="entry name" value="GNAT"/>
    <property type="match status" value="1"/>
</dbReference>
<reference evidence="5 6" key="1">
    <citation type="submission" date="2019-07" db="EMBL/GenBank/DDBJ databases">
        <title>Paenibacillus thiaminolyticus NRRL B-4156.</title>
        <authorList>
            <person name="Hehnly C."/>
            <person name="Zhang L."/>
        </authorList>
    </citation>
    <scope>NUCLEOTIDE SEQUENCE [LARGE SCALE GENOMIC DNA]</scope>
    <source>
        <strain evidence="5 6">NRRL B-4156</strain>
    </source>
</reference>
<sequence>MTTEVRLATIDDAEALSRLNQAFNGGERRPVSEIIESMNKSGEFIAVATMNGKVAGFACAQRFASFCYREAQGEITEMYVEPSARRKGLAVSMISLLEEKLAAHGVKNIKILTGSDNDAAINTYERCGYVQDDELLLQKEM</sequence>
<dbReference type="PANTHER" id="PTHR43877">
    <property type="entry name" value="AMINOALKYLPHOSPHONATE N-ACETYLTRANSFERASE-RELATED-RELATED"/>
    <property type="match status" value="1"/>
</dbReference>
<dbReference type="GeneID" id="76998313"/>
<proteinExistence type="predicted"/>
<evidence type="ECO:0000313" key="5">
    <source>
        <dbReference type="EMBL" id="QDM45564.1"/>
    </source>
</evidence>
<dbReference type="SUPFAM" id="SSF55729">
    <property type="entry name" value="Acyl-CoA N-acyltransferases (Nat)"/>
    <property type="match status" value="1"/>
</dbReference>
<evidence type="ECO:0000256" key="2">
    <source>
        <dbReference type="ARBA" id="ARBA00023315"/>
    </source>
</evidence>
<dbReference type="AlphaFoldDB" id="A0AAP9J2J2"/>